<reference evidence="4" key="1">
    <citation type="journal article" date="2015" name="Nat. Genet.">
        <title>The genome and transcriptome of the zoonotic hookworm Ancylostoma ceylanicum identify infection-specific gene families.</title>
        <authorList>
            <person name="Schwarz E.M."/>
            <person name="Hu Y."/>
            <person name="Antoshechkin I."/>
            <person name="Miller M.M."/>
            <person name="Sternberg P.W."/>
            <person name="Aroian R.V."/>
        </authorList>
    </citation>
    <scope>NUCLEOTIDE SEQUENCE</scope>
    <source>
        <strain evidence="4">HY135</strain>
    </source>
</reference>
<dbReference type="InterPro" id="IPR002223">
    <property type="entry name" value="Kunitz_BPTI"/>
</dbReference>
<feature type="chain" id="PRO_5001486294" description="BPTI/Kunitz inhibitor domain-containing protein" evidence="1">
    <location>
        <begin position="28"/>
        <end position="175"/>
    </location>
</feature>
<evidence type="ECO:0000259" key="2">
    <source>
        <dbReference type="PROSITE" id="PS50279"/>
    </source>
</evidence>
<keyword evidence="1" id="KW-0732">Signal</keyword>
<evidence type="ECO:0000256" key="1">
    <source>
        <dbReference type="SAM" id="SignalP"/>
    </source>
</evidence>
<keyword evidence="4" id="KW-1185">Reference proteome</keyword>
<proteinExistence type="predicted"/>
<comment type="caution">
    <text evidence="3">The sequence shown here is derived from an EMBL/GenBank/DDBJ whole genome shotgun (WGS) entry which is preliminary data.</text>
</comment>
<dbReference type="InterPro" id="IPR036880">
    <property type="entry name" value="Kunitz_BPTI_sf"/>
</dbReference>
<dbReference type="Proteomes" id="UP000024635">
    <property type="component" value="Unassembled WGS sequence"/>
</dbReference>
<dbReference type="EMBL" id="JARK01001574">
    <property type="protein sequence ID" value="EYB89008.1"/>
    <property type="molecule type" value="Genomic_DNA"/>
</dbReference>
<dbReference type="PROSITE" id="PS50279">
    <property type="entry name" value="BPTI_KUNITZ_2"/>
    <property type="match status" value="1"/>
</dbReference>
<evidence type="ECO:0000313" key="4">
    <source>
        <dbReference type="Proteomes" id="UP000024635"/>
    </source>
</evidence>
<evidence type="ECO:0000313" key="3">
    <source>
        <dbReference type="EMBL" id="EYB89008.1"/>
    </source>
</evidence>
<dbReference type="Gene3D" id="4.10.410.10">
    <property type="entry name" value="Pancreatic trypsin inhibitor Kunitz domain"/>
    <property type="match status" value="1"/>
</dbReference>
<dbReference type="SUPFAM" id="SSF57362">
    <property type="entry name" value="BPTI-like"/>
    <property type="match status" value="1"/>
</dbReference>
<accession>A0A016SE91</accession>
<gene>
    <name evidence="3" type="primary">Acey_s0238.g3294</name>
    <name evidence="3" type="ORF">Y032_0238g3294</name>
</gene>
<protein>
    <recommendedName>
        <fullName evidence="2">BPTI/Kunitz inhibitor domain-containing protein</fullName>
    </recommendedName>
</protein>
<name>A0A016SE91_9BILA</name>
<dbReference type="GO" id="GO:0004867">
    <property type="term" value="F:serine-type endopeptidase inhibitor activity"/>
    <property type="evidence" value="ECO:0007669"/>
    <property type="project" value="InterPro"/>
</dbReference>
<feature type="signal peptide" evidence="1">
    <location>
        <begin position="1"/>
        <end position="27"/>
    </location>
</feature>
<dbReference type="Pfam" id="PF00014">
    <property type="entry name" value="Kunitz_BPTI"/>
    <property type="match status" value="1"/>
</dbReference>
<organism evidence="3 4">
    <name type="scientific">Ancylostoma ceylanicum</name>
    <dbReference type="NCBI Taxonomy" id="53326"/>
    <lineage>
        <taxon>Eukaryota</taxon>
        <taxon>Metazoa</taxon>
        <taxon>Ecdysozoa</taxon>
        <taxon>Nematoda</taxon>
        <taxon>Chromadorea</taxon>
        <taxon>Rhabditida</taxon>
        <taxon>Rhabditina</taxon>
        <taxon>Rhabditomorpha</taxon>
        <taxon>Strongyloidea</taxon>
        <taxon>Ancylostomatidae</taxon>
        <taxon>Ancylostomatinae</taxon>
        <taxon>Ancylostoma</taxon>
    </lineage>
</organism>
<feature type="domain" description="BPTI/Kunitz inhibitor" evidence="2">
    <location>
        <begin position="109"/>
        <end position="172"/>
    </location>
</feature>
<dbReference type="AlphaFoldDB" id="A0A016SE91"/>
<sequence length="175" mass="19792">MSVSPTVPLLFLSLTLSTCLKIHTVLSDPEETHENSLQHASGTRRQYNSRNHLGVWNDLYDYFVEECTKSCGCDVYTNGCVRESAPQIKTTTTTQSNAKGRVWNGKAFCKHAPHYSDAAFNGYCRSKYGYPGSKTRWTFKVKTNTCTTVHSDWCMTKSSNNFGSKSECERMCLRK</sequence>